<gene>
    <name evidence="1" type="ORF">E2562_019232</name>
</gene>
<accession>A0A6G1FA73</accession>
<evidence type="ECO:0000313" key="2">
    <source>
        <dbReference type="Proteomes" id="UP000479710"/>
    </source>
</evidence>
<dbReference type="PANTHER" id="PTHR34791">
    <property type="entry name" value="OS02G0272100 PROTEIN"/>
    <property type="match status" value="1"/>
</dbReference>
<dbReference type="Gene3D" id="1.20.1280.50">
    <property type="match status" value="1"/>
</dbReference>
<dbReference type="OrthoDB" id="684434at2759"/>
<proteinExistence type="predicted"/>
<dbReference type="PANTHER" id="PTHR34791:SF1">
    <property type="entry name" value="OS02G0272100 PROTEIN"/>
    <property type="match status" value="1"/>
</dbReference>
<comment type="caution">
    <text evidence="1">The sequence shown here is derived from an EMBL/GenBank/DDBJ whole genome shotgun (WGS) entry which is preliminary data.</text>
</comment>
<dbReference type="Proteomes" id="UP000479710">
    <property type="component" value="Unassembled WGS sequence"/>
</dbReference>
<dbReference type="EMBL" id="SPHZ02000001">
    <property type="protein sequence ID" value="KAF0933764.1"/>
    <property type="molecule type" value="Genomic_DNA"/>
</dbReference>
<keyword evidence="2" id="KW-1185">Reference proteome</keyword>
<organism evidence="1 2">
    <name type="scientific">Oryza meyeriana var. granulata</name>
    <dbReference type="NCBI Taxonomy" id="110450"/>
    <lineage>
        <taxon>Eukaryota</taxon>
        <taxon>Viridiplantae</taxon>
        <taxon>Streptophyta</taxon>
        <taxon>Embryophyta</taxon>
        <taxon>Tracheophyta</taxon>
        <taxon>Spermatophyta</taxon>
        <taxon>Magnoliopsida</taxon>
        <taxon>Liliopsida</taxon>
        <taxon>Poales</taxon>
        <taxon>Poaceae</taxon>
        <taxon>BOP clade</taxon>
        <taxon>Oryzoideae</taxon>
        <taxon>Oryzeae</taxon>
        <taxon>Oryzinae</taxon>
        <taxon>Oryza</taxon>
        <taxon>Oryza meyeriana</taxon>
    </lineage>
</organism>
<dbReference type="SUPFAM" id="SSF81383">
    <property type="entry name" value="F-box domain"/>
    <property type="match status" value="1"/>
</dbReference>
<protein>
    <recommendedName>
        <fullName evidence="3">F-box domain-containing protein</fullName>
    </recommendedName>
</protein>
<name>A0A6G1FA73_9ORYZ</name>
<evidence type="ECO:0008006" key="3">
    <source>
        <dbReference type="Google" id="ProtNLM"/>
    </source>
</evidence>
<sequence>MTASALPLRYAAPQLLHRPDAVAVALRLCAHGRRHLVFYVCIKFTHLWLDTYWFCLDALAAAPLLTSGLDATAPALRRDQPLAALWRALTDGLRRRVLADLCAKNGVPLEPTFTSLPGDIIAAILARLADGEDLARVESTCTVLRRLVTERDAMLWKPRYEDLLVQRQIAGVGTNKSPSMSWKERYMATILLPIPITIGSHATTTCFAYLRELELFC</sequence>
<dbReference type="InterPro" id="IPR036047">
    <property type="entry name" value="F-box-like_dom_sf"/>
</dbReference>
<dbReference type="AlphaFoldDB" id="A0A6G1FA73"/>
<reference evidence="1 2" key="1">
    <citation type="submission" date="2019-11" db="EMBL/GenBank/DDBJ databases">
        <title>Whole genome sequence of Oryza granulata.</title>
        <authorList>
            <person name="Li W."/>
        </authorList>
    </citation>
    <scope>NUCLEOTIDE SEQUENCE [LARGE SCALE GENOMIC DNA]</scope>
    <source>
        <strain evidence="2">cv. Menghai</strain>
        <tissue evidence="1">Leaf</tissue>
    </source>
</reference>
<evidence type="ECO:0000313" key="1">
    <source>
        <dbReference type="EMBL" id="KAF0933764.1"/>
    </source>
</evidence>